<dbReference type="Proteomes" id="UP000525068">
    <property type="component" value="Unassembled WGS sequence"/>
</dbReference>
<dbReference type="Proteomes" id="UP000193519">
    <property type="component" value="Chromosome"/>
</dbReference>
<reference evidence="18 20" key="1">
    <citation type="journal article" date="2018" name="BMC Genomics">
        <title>Genes significantly associated with lineage II food isolates of Listeria monocytogenes.</title>
        <authorList>
            <person name="Pirone-Davies C."/>
            <person name="Chen Y."/>
            <person name="Pightling A."/>
            <person name="Ryan G."/>
            <person name="Wang Y."/>
            <person name="Yao K."/>
            <person name="Hoffmann M."/>
            <person name="Allard M.W."/>
        </authorList>
    </citation>
    <scope>NUCLEOTIDE SEQUENCE [LARGE SCALE GENOMIC DNA]</scope>
    <source>
        <strain evidence="18 20">CFSAN028761</strain>
    </source>
</reference>
<dbReference type="Proteomes" id="UP000335978">
    <property type="component" value="Unassembled WGS sequence"/>
</dbReference>
<evidence type="ECO:0000313" key="16">
    <source>
        <dbReference type="EMBL" id="EDH0840697.1"/>
    </source>
</evidence>
<dbReference type="Proteomes" id="UP000517258">
    <property type="component" value="Unassembled WGS sequence"/>
</dbReference>
<dbReference type="AlphaFoldDB" id="A0A1E7E7G4"/>
<dbReference type="EMBL" id="CP098507">
    <property type="protein sequence ID" value="UUJ80828.1"/>
    <property type="molecule type" value="Genomic_DNA"/>
</dbReference>
<dbReference type="Proteomes" id="UP000355989">
    <property type="component" value="Unassembled WGS sequence"/>
</dbReference>
<evidence type="ECO:0000313" key="29">
    <source>
        <dbReference type="Proteomes" id="UP000470497"/>
    </source>
</evidence>
<accession>A0A1E7E7G4</accession>
<evidence type="ECO:0000313" key="32">
    <source>
        <dbReference type="Proteomes" id="UP000517258"/>
    </source>
</evidence>
<reference evidence="23 24" key="2">
    <citation type="submission" date="2018-06" db="EMBL/GenBank/DDBJ databases">
        <authorList>
            <consortium name="GenomeTrakr: Next Generation Sequencing Network for Food Pathogen Tracability"/>
        </authorList>
    </citation>
    <scope>NUCLEOTIDE SEQUENCE [LARGE SCALE GENOMIC DNA]</scope>
    <source>
        <strain evidence="6 26">ARS-CC9329</strain>
        <strain evidence="16 21">CFSAN085184</strain>
        <strain evidence="4 24">FDA00006304</strain>
        <strain evidence="12">FDA00014181</strain>
        <strain evidence="13 22">FDA00014472</strain>
        <strain evidence="31">FDA1077646-S145-002</strain>
        <strain evidence="3 23">FLAG-78586</strain>
        <strain evidence="2 25">NYAG13B12507-5</strain>
    </source>
</reference>
<evidence type="ECO:0008006" key="37">
    <source>
        <dbReference type="Google" id="ProtNLM"/>
    </source>
</evidence>
<dbReference type="Proteomes" id="UP000421738">
    <property type="component" value="Unassembled WGS sequence"/>
</dbReference>
<dbReference type="EMBL" id="AAMGHX010000001">
    <property type="protein sequence ID" value="EDH0840697.1"/>
    <property type="molecule type" value="Genomic_DNA"/>
</dbReference>
<reference evidence="17 29" key="4">
    <citation type="submission" date="2020-02" db="EMBL/GenBank/DDBJ databases">
        <authorList>
            <person name="Ashton P.M."/>
            <person name="Dallman T."/>
            <person name="Nair S."/>
            <person name="De Pinna E."/>
            <person name="Peters T."/>
            <person name="Grant K."/>
        </authorList>
    </citation>
    <scope>NUCLEOTIDE SEQUENCE [LARGE SCALE GENOMIC DNA]</scope>
    <source>
        <strain evidence="9 36">406731</strain>
        <strain evidence="7 35">429821</strain>
        <strain evidence="10 33">562417</strain>
        <strain evidence="11 34">562428</strain>
        <strain evidence="8 32">563356</strain>
        <strain evidence="1 27">688377</strain>
        <strain evidence="14 30">760311</strain>
        <strain evidence="17 29">883775</strain>
        <strain evidence="5">RL15000161</strain>
    </source>
</reference>
<evidence type="ECO:0000313" key="1">
    <source>
        <dbReference type="EMBL" id="EAC4483241.1"/>
    </source>
</evidence>
<dbReference type="EMBL" id="AAKHCT010000004">
    <property type="protein sequence ID" value="ECR7123591.1"/>
    <property type="molecule type" value="Genomic_DNA"/>
</dbReference>
<dbReference type="EMBL" id="AAAPCR010000001">
    <property type="protein sequence ID" value="EAD8144874.1"/>
    <property type="molecule type" value="Genomic_DNA"/>
</dbReference>
<dbReference type="Proteomes" id="UP000368805">
    <property type="component" value="Unassembled WGS sequence"/>
</dbReference>
<evidence type="ECO:0000313" key="24">
    <source>
        <dbReference type="Proteomes" id="UP000368805"/>
    </source>
</evidence>
<evidence type="ECO:0000313" key="19">
    <source>
        <dbReference type="EMBL" id="UUJ80828.1"/>
    </source>
</evidence>
<evidence type="ECO:0000313" key="11">
    <source>
        <dbReference type="EMBL" id="EAH3128629.1"/>
    </source>
</evidence>
<protein>
    <recommendedName>
        <fullName evidence="37">Colicin D immunity protein domain-containing protein</fullName>
    </recommendedName>
</protein>
<sequence>MTKKEQLYFLLNGLDNGEIEINNFTNQFMKIFDLEIDYDELSKEEYTILGNVSDMAARFSDSEEDLKLPNVYYSEKQIREEVTRSLEALA</sequence>
<dbReference type="EMBL" id="AANOZB010000004">
    <property type="protein sequence ID" value="EDP8410256.1"/>
    <property type="molecule type" value="Genomic_DNA"/>
</dbReference>
<dbReference type="EMBL" id="AABAIH010000001">
    <property type="protein sequence ID" value="EAG0992993.1"/>
    <property type="molecule type" value="Genomic_DNA"/>
</dbReference>
<dbReference type="EMBL" id="AAJEKY010000005">
    <property type="protein sequence ID" value="ECL0131414.1"/>
    <property type="molecule type" value="Genomic_DNA"/>
</dbReference>
<gene>
    <name evidence="6" type="ORF">A3R20_00010</name>
    <name evidence="18" type="ORF">AE233_02270</name>
    <name evidence="3" type="ORF">APD94_06630</name>
    <name evidence="4" type="ORF">ARR48_11430</name>
    <name evidence="19" type="ORF">BES38_06350</name>
    <name evidence="2" type="ORF">CD20_02195</name>
    <name evidence="10" type="ORF">D4271_08825</name>
    <name evidence="7" type="ORF">D4C60_10090</name>
    <name evidence="8" type="ORF">D4D89_10030</name>
    <name evidence="9" type="ORF">D4U23_11155</name>
    <name evidence="11" type="ORF">D5M70_15085</name>
    <name evidence="1" type="ORF">E0I39_10095</name>
    <name evidence="5" type="ORF">E1V33_06685</name>
    <name evidence="15" type="ORF">F1788_12800</name>
    <name evidence="12" type="ORF">FC284_07025</name>
    <name evidence="14" type="ORF">FJU19_09935</name>
    <name evidence="13" type="ORF">FPL45_10920</name>
    <name evidence="17" type="ORF">G3R95_001818</name>
    <name evidence="16" type="ORF">GCV64_06270</name>
</gene>
<evidence type="ECO:0000313" key="18">
    <source>
        <dbReference type="EMBL" id="RKC02007.1"/>
    </source>
</evidence>
<dbReference type="Proteomes" id="UP000383365">
    <property type="component" value="Unassembled WGS sequence"/>
</dbReference>
<evidence type="ECO:0000313" key="21">
    <source>
        <dbReference type="Proteomes" id="UP000335978"/>
    </source>
</evidence>
<evidence type="ECO:0000313" key="3">
    <source>
        <dbReference type="EMBL" id="EAE1095627.1"/>
    </source>
</evidence>
<evidence type="ECO:0000313" key="26">
    <source>
        <dbReference type="Proteomes" id="UP000406081"/>
    </source>
</evidence>
<dbReference type="Proteomes" id="UP000484022">
    <property type="component" value="Unassembled WGS sequence"/>
</dbReference>
<reference evidence="15 28" key="3">
    <citation type="submission" date="2019-09" db="EMBL/GenBank/DDBJ databases">
        <authorList>
            <consortium name="PulseNet: The National Subtyping Network for Foodborne Disease Surveillance"/>
            <person name="Tarr C.L."/>
            <person name="Trees E."/>
            <person name="Katz L.S."/>
            <person name="Carleton-Romer H.A."/>
            <person name="Stroika S."/>
            <person name="Kucerova Z."/>
            <person name="Roache K.F."/>
            <person name="Sabol A.L."/>
            <person name="Besser J."/>
            <person name="Gerner-Smidt P."/>
        </authorList>
    </citation>
    <scope>NUCLEOTIDE SEQUENCE [LARGE SCALE GENOMIC DNA]</scope>
    <source>
        <strain evidence="15 28">PNUSAL005666</strain>
    </source>
</reference>
<dbReference type="EMBL" id="AABGFX010000020">
    <property type="protein sequence ID" value="EAH3128629.1"/>
    <property type="molecule type" value="Genomic_DNA"/>
</dbReference>
<evidence type="ECO:0000313" key="14">
    <source>
        <dbReference type="EMBL" id="ECL0131414.1"/>
    </source>
</evidence>
<evidence type="ECO:0000313" key="15">
    <source>
        <dbReference type="EMBL" id="ECR7123591.1"/>
    </source>
</evidence>
<dbReference type="EMBL" id="AAARIE010000005">
    <property type="protein sequence ID" value="EAE2659838.1"/>
    <property type="molecule type" value="Genomic_DNA"/>
</dbReference>
<evidence type="ECO:0000313" key="2">
    <source>
        <dbReference type="EMBL" id="EAD8144874.1"/>
    </source>
</evidence>
<dbReference type="Proteomes" id="UP000371553">
    <property type="component" value="Unassembled WGS sequence"/>
</dbReference>
<dbReference type="EMBL" id="AAISWI010000010">
    <property type="protein sequence ID" value="ECH7211841.1"/>
    <property type="molecule type" value="Genomic_DNA"/>
</dbReference>
<dbReference type="EMBL" id="AAAQVA010000004">
    <property type="protein sequence ID" value="EAE1632403.1"/>
    <property type="molecule type" value="Genomic_DNA"/>
</dbReference>
<dbReference type="Proteomes" id="UP000566597">
    <property type="component" value="Unassembled WGS sequence"/>
</dbReference>
<evidence type="ECO:0000313" key="10">
    <source>
        <dbReference type="EMBL" id="EAH1615509.1"/>
    </source>
</evidence>
<dbReference type="EMBL" id="AABEVI010000005">
    <property type="protein sequence ID" value="EAH0218654.1"/>
    <property type="molecule type" value="Genomic_DNA"/>
</dbReference>
<dbReference type="eggNOG" id="ENOG50334TY">
    <property type="taxonomic scope" value="Bacteria"/>
</dbReference>
<evidence type="ECO:0000313" key="6">
    <source>
        <dbReference type="EMBL" id="EAG0992993.1"/>
    </source>
</evidence>
<evidence type="ECO:0000313" key="8">
    <source>
        <dbReference type="EMBL" id="EAH0218654.1"/>
    </source>
</evidence>
<evidence type="ECO:0000313" key="5">
    <source>
        <dbReference type="EMBL" id="EAE2659838.1"/>
    </source>
</evidence>
<evidence type="ECO:0000313" key="34">
    <source>
        <dbReference type="Proteomes" id="UP000529135"/>
    </source>
</evidence>
<dbReference type="Proteomes" id="UP000470497">
    <property type="component" value="Unassembled WGS sequence"/>
</dbReference>
<evidence type="ECO:0000313" key="27">
    <source>
        <dbReference type="Proteomes" id="UP000413786"/>
    </source>
</evidence>
<dbReference type="Proteomes" id="UP000352246">
    <property type="component" value="Unassembled WGS sequence"/>
</dbReference>
<dbReference type="EMBL" id="AABFMV010000005">
    <property type="protein sequence ID" value="EAH1615509.1"/>
    <property type="molecule type" value="Genomic_DNA"/>
</dbReference>
<evidence type="ECO:0000313" key="4">
    <source>
        <dbReference type="EMBL" id="EAE1632403.1"/>
    </source>
</evidence>
<evidence type="ECO:0000313" key="22">
    <source>
        <dbReference type="Proteomes" id="UP000352246"/>
    </source>
</evidence>
<dbReference type="EMBL" id="QUQA01000010">
    <property type="protein sequence ID" value="RKC02007.1"/>
    <property type="molecule type" value="Genomic_DNA"/>
</dbReference>
<dbReference type="EMBL" id="AABEVT010000005">
    <property type="protein sequence ID" value="EAH0252948.1"/>
    <property type="molecule type" value="Genomic_DNA"/>
</dbReference>
<dbReference type="Proteomes" id="UP000280270">
    <property type="component" value="Unassembled WGS sequence"/>
</dbReference>
<dbReference type="Proteomes" id="UP000529135">
    <property type="component" value="Unassembled WGS sequence"/>
</dbReference>
<organism evidence="17 29">
    <name type="scientific">Listeria monocytogenes</name>
    <dbReference type="NCBI Taxonomy" id="1639"/>
    <lineage>
        <taxon>Bacteria</taxon>
        <taxon>Bacillati</taxon>
        <taxon>Bacillota</taxon>
        <taxon>Bacilli</taxon>
        <taxon>Bacillales</taxon>
        <taxon>Listeriaceae</taxon>
        <taxon>Listeria</taxon>
    </lineage>
</organism>
<dbReference type="EMBL" id="AAAQOE010000001">
    <property type="protein sequence ID" value="EAE1095627.1"/>
    <property type="molecule type" value="Genomic_DNA"/>
</dbReference>
<evidence type="ECO:0000313" key="7">
    <source>
        <dbReference type="EMBL" id="EAG9857342.1"/>
    </source>
</evidence>
<evidence type="ECO:0000313" key="23">
    <source>
        <dbReference type="Proteomes" id="UP000355989"/>
    </source>
</evidence>
<dbReference type="Proteomes" id="UP000406081">
    <property type="component" value="Unassembled WGS sequence"/>
</dbReference>
<evidence type="ECO:0000313" key="30">
    <source>
        <dbReference type="Proteomes" id="UP000478945"/>
    </source>
</evidence>
<evidence type="ECO:0000313" key="17">
    <source>
        <dbReference type="EMBL" id="EDP8410256.1"/>
    </source>
</evidence>
<evidence type="ECO:0000313" key="12">
    <source>
        <dbReference type="EMBL" id="EAK9428089.1"/>
    </source>
</evidence>
<evidence type="ECO:0000313" key="9">
    <source>
        <dbReference type="EMBL" id="EAH0252948.1"/>
    </source>
</evidence>
<dbReference type="EMBL" id="AACKFB010000010">
    <property type="protein sequence ID" value="EAK9428089.1"/>
    <property type="molecule type" value="Genomic_DNA"/>
</dbReference>
<reference evidence="19" key="5">
    <citation type="submission" date="2022-06" db="EMBL/GenBank/DDBJ databases">
        <title>Complete genomes of Listeria monocytogenes strains L58-55 and 6179.</title>
        <authorList>
            <person name="Schmitz-Esser S."/>
            <person name="Tibbs-Cortes B.W."/>
        </authorList>
    </citation>
    <scope>NUCLEOTIDE SEQUENCE</scope>
    <source>
        <strain evidence="19">L58-55</strain>
    </source>
</reference>
<evidence type="ECO:0000313" key="31">
    <source>
        <dbReference type="Proteomes" id="UP000484022"/>
    </source>
</evidence>
<dbReference type="Proteomes" id="UP000413786">
    <property type="component" value="Unassembled WGS sequence"/>
</dbReference>
<evidence type="ECO:0000313" key="20">
    <source>
        <dbReference type="Proteomes" id="UP000280270"/>
    </source>
</evidence>
<dbReference type="RefSeq" id="WP_003721260.1">
    <property type="nucleotide sequence ID" value="NZ_BAAFVI010000003.1"/>
</dbReference>
<evidence type="ECO:0000313" key="36">
    <source>
        <dbReference type="Proteomes" id="UP000566597"/>
    </source>
</evidence>
<evidence type="ECO:0000313" key="28">
    <source>
        <dbReference type="Proteomes" id="UP000421738"/>
    </source>
</evidence>
<dbReference type="Proteomes" id="UP000548826">
    <property type="component" value="Unassembled WGS sequence"/>
</dbReference>
<evidence type="ECO:0000313" key="35">
    <source>
        <dbReference type="Proteomes" id="UP000548826"/>
    </source>
</evidence>
<dbReference type="Proteomes" id="UP000478945">
    <property type="component" value="Unassembled WGS sequence"/>
</dbReference>
<proteinExistence type="predicted"/>
<evidence type="ECO:0000313" key="33">
    <source>
        <dbReference type="Proteomes" id="UP000525068"/>
    </source>
</evidence>
<evidence type="ECO:0000313" key="25">
    <source>
        <dbReference type="Proteomes" id="UP000371553"/>
    </source>
</evidence>
<name>A0A1E7E7G4_LISMN</name>
<evidence type="ECO:0000313" key="13">
    <source>
        <dbReference type="EMBL" id="ECH7211841.1"/>
    </source>
</evidence>
<dbReference type="EMBL" id="AAAIJX010000005">
    <property type="protein sequence ID" value="EAC4483241.1"/>
    <property type="molecule type" value="Genomic_DNA"/>
</dbReference>
<dbReference type="EMBL" id="AABEQV010000005">
    <property type="protein sequence ID" value="EAG9857342.1"/>
    <property type="molecule type" value="Genomic_DNA"/>
</dbReference>